<evidence type="ECO:0000313" key="2">
    <source>
        <dbReference type="Proteomes" id="UP000515211"/>
    </source>
</evidence>
<reference evidence="2" key="1">
    <citation type="journal article" date="2016" name="Nat. Genet.">
        <title>The genome sequences of Arachis duranensis and Arachis ipaensis, the diploid ancestors of cultivated peanut.</title>
        <authorList>
            <person name="Bertioli D.J."/>
            <person name="Cannon S.B."/>
            <person name="Froenicke L."/>
            <person name="Huang G."/>
            <person name="Farmer A.D."/>
            <person name="Cannon E.K."/>
            <person name="Liu X."/>
            <person name="Gao D."/>
            <person name="Clevenger J."/>
            <person name="Dash S."/>
            <person name="Ren L."/>
            <person name="Moretzsohn M.C."/>
            <person name="Shirasawa K."/>
            <person name="Huang W."/>
            <person name="Vidigal B."/>
            <person name="Abernathy B."/>
            <person name="Chu Y."/>
            <person name="Niederhuth C.E."/>
            <person name="Umale P."/>
            <person name="Araujo A.C."/>
            <person name="Kozik A."/>
            <person name="Kim K.D."/>
            <person name="Burow M.D."/>
            <person name="Varshney R.K."/>
            <person name="Wang X."/>
            <person name="Zhang X."/>
            <person name="Barkley N."/>
            <person name="Guimaraes P.M."/>
            <person name="Isobe S."/>
            <person name="Guo B."/>
            <person name="Liao B."/>
            <person name="Stalker H.T."/>
            <person name="Schmitz R.J."/>
            <person name="Scheffler B.E."/>
            <person name="Leal-Bertioli S.C."/>
            <person name="Xun X."/>
            <person name="Jackson S.A."/>
            <person name="Michelmore R."/>
            <person name="Ozias-Akins P."/>
        </authorList>
    </citation>
    <scope>NUCLEOTIDE SEQUENCE [LARGE SCALE GENOMIC DNA]</scope>
    <source>
        <strain evidence="2">cv. V14167</strain>
    </source>
</reference>
<accession>A0A6P5MEK3</accession>
<organism evidence="2 3">
    <name type="scientific">Arachis duranensis</name>
    <name type="common">Wild peanut</name>
    <dbReference type="NCBI Taxonomy" id="130453"/>
    <lineage>
        <taxon>Eukaryota</taxon>
        <taxon>Viridiplantae</taxon>
        <taxon>Streptophyta</taxon>
        <taxon>Embryophyta</taxon>
        <taxon>Tracheophyta</taxon>
        <taxon>Spermatophyta</taxon>
        <taxon>Magnoliopsida</taxon>
        <taxon>eudicotyledons</taxon>
        <taxon>Gunneridae</taxon>
        <taxon>Pentapetalae</taxon>
        <taxon>rosids</taxon>
        <taxon>fabids</taxon>
        <taxon>Fabales</taxon>
        <taxon>Fabaceae</taxon>
        <taxon>Papilionoideae</taxon>
        <taxon>50 kb inversion clade</taxon>
        <taxon>dalbergioids sensu lato</taxon>
        <taxon>Dalbergieae</taxon>
        <taxon>Pterocarpus clade</taxon>
        <taxon>Arachis</taxon>
    </lineage>
</organism>
<gene>
    <name evidence="3 4" type="primary">LOC107496662</name>
</gene>
<dbReference type="AlphaFoldDB" id="A0A6P5MEK3"/>
<dbReference type="RefSeq" id="XP_020982890.1">
    <property type="nucleotide sequence ID" value="XM_021127231.2"/>
</dbReference>
<evidence type="ECO:0000256" key="1">
    <source>
        <dbReference type="SAM" id="MobiDB-lite"/>
    </source>
</evidence>
<keyword evidence="2" id="KW-1185">Reference proteome</keyword>
<feature type="compositionally biased region" description="Polar residues" evidence="1">
    <location>
        <begin position="31"/>
        <end position="43"/>
    </location>
</feature>
<feature type="region of interest" description="Disordered" evidence="1">
    <location>
        <begin position="28"/>
        <end position="94"/>
    </location>
</feature>
<sequence length="291" mass="33716">MKQAAAIIPYNLRCHGRVVGERYLRPRQVQLHHSSNKPLSVNHSSKKRRPRCRQKPCDPPLPECDKDEELSLPEGGKDENAPLLEGGNDEKKERNMFVLGAKRGTEPVEVYRKKARRYFMETMFPYPLAAMKHYNHGLKEEKQYEVTGTRDKLCRYFKNLGYIRLLHFIAEPKYTQNMPNASEDTAKHFYARMHQMPNRETHVDYCKLYEGPPQPGLHFSQEVIPLCCETCGLKDLKALESKSLELSAEGEGGKEEYWNGYHTSTPPKIMVARRRNPEVIAEQAVKRKKKC</sequence>
<name>A0A6P5MEK3_ARADU</name>
<evidence type="ECO:0000313" key="3">
    <source>
        <dbReference type="RefSeq" id="XP_020982890.1"/>
    </source>
</evidence>
<dbReference type="Proteomes" id="UP000515211">
    <property type="component" value="Chromosome 7"/>
</dbReference>
<reference evidence="3 4" key="2">
    <citation type="submission" date="2025-04" db="UniProtKB">
        <authorList>
            <consortium name="RefSeq"/>
        </authorList>
    </citation>
    <scope>IDENTIFICATION</scope>
    <source>
        <tissue evidence="3 4">Whole plant</tissue>
    </source>
</reference>
<protein>
    <submittedName>
        <fullName evidence="3 4">Uncharacterized protein LOC107496662 isoform X1</fullName>
    </submittedName>
</protein>
<feature type="compositionally biased region" description="Basic residues" evidence="1">
    <location>
        <begin position="44"/>
        <end position="54"/>
    </location>
</feature>
<dbReference type="GeneID" id="107496662"/>
<evidence type="ECO:0000313" key="4">
    <source>
        <dbReference type="RefSeq" id="XP_052107749.1"/>
    </source>
</evidence>
<proteinExistence type="predicted"/>
<dbReference type="RefSeq" id="XP_052107749.1">
    <property type="nucleotide sequence ID" value="XM_052251789.1"/>
</dbReference>